<keyword evidence="2" id="KW-1185">Reference proteome</keyword>
<reference evidence="1 2" key="1">
    <citation type="submission" date="2024-03" db="EMBL/GenBank/DDBJ databases">
        <title>Chitinophaga caseinilytica sp. nov., a casein hydrolysing bacterium isolated from forest soil.</title>
        <authorList>
            <person name="Lee D.S."/>
            <person name="Han D.M."/>
            <person name="Baek J.H."/>
            <person name="Choi D.G."/>
            <person name="Jeon J.H."/>
            <person name="Jeon C.O."/>
        </authorList>
    </citation>
    <scope>NUCLEOTIDE SEQUENCE [LARGE SCALE GENOMIC DNA]</scope>
    <source>
        <strain evidence="1 2">KACC 19118</strain>
    </source>
</reference>
<organism evidence="1 2">
    <name type="scientific">Chitinophaga caseinilytica</name>
    <dbReference type="NCBI Taxonomy" id="2267521"/>
    <lineage>
        <taxon>Bacteria</taxon>
        <taxon>Pseudomonadati</taxon>
        <taxon>Bacteroidota</taxon>
        <taxon>Chitinophagia</taxon>
        <taxon>Chitinophagales</taxon>
        <taxon>Chitinophagaceae</taxon>
        <taxon>Chitinophaga</taxon>
    </lineage>
</organism>
<name>A0ABZ2YY98_9BACT</name>
<sequence>MRKQLITIMLAGALVSCTKDLTSLNDDLKNPEVVPPGTLFASAERELFTAHASPNVYINVFRVITQYWQQTTYNQESQYELEGNALSGAWWRDHYFFVIKNIHSCRKWVKASEVPEEVRKNQLALLEVLEVTAYYYLTTTFGNVPYKEAINDDNSFPKYDDAKGIYTDLLARLTAAIGDMDDSAESFGDSDLIYAGDVAAWKKMAASLKLKMAILIADSDGTAAQTAGEDAVELGVFTSADDNFALHFLASPPYTNPVYEELVQSGRIDFVACKTIVDTLASFNDPRMTRFFRPVPTVGGFKGAPPGTKPDYRQFSRIHRDFNNPELPGIMLDYPEVEMLLAEAKQRGWNVSGSAADHYEAGVRGALESWNIPDAEITQYLAQPKVAYDAANWKKSIGVQKWIAFFNRGADGWTDFRRLDFPKLQPAQNAISGFPVRYRYPVSEHNINRRNYEAAAQAMGGDKVETKLWWDKF</sequence>
<dbReference type="Pfam" id="PF12771">
    <property type="entry name" value="SusD-like_2"/>
    <property type="match status" value="1"/>
</dbReference>
<gene>
    <name evidence="1" type="ORF">WJU22_15890</name>
</gene>
<dbReference type="Proteomes" id="UP001449657">
    <property type="component" value="Chromosome"/>
</dbReference>
<dbReference type="RefSeq" id="WP_341839162.1">
    <property type="nucleotide sequence ID" value="NZ_CP149792.1"/>
</dbReference>
<dbReference type="Gene3D" id="1.25.40.390">
    <property type="match status" value="1"/>
</dbReference>
<evidence type="ECO:0000313" key="1">
    <source>
        <dbReference type="EMBL" id="WZN44378.1"/>
    </source>
</evidence>
<dbReference type="EMBL" id="CP150096">
    <property type="protein sequence ID" value="WZN44378.1"/>
    <property type="molecule type" value="Genomic_DNA"/>
</dbReference>
<evidence type="ECO:0000313" key="2">
    <source>
        <dbReference type="Proteomes" id="UP001449657"/>
    </source>
</evidence>
<accession>A0ABZ2YY98</accession>
<keyword evidence="1" id="KW-0449">Lipoprotein</keyword>
<protein>
    <submittedName>
        <fullName evidence="1">SusD/RagB family nutrient-binding outer membrane lipoprotein</fullName>
    </submittedName>
</protein>
<dbReference type="PROSITE" id="PS51257">
    <property type="entry name" value="PROKAR_LIPOPROTEIN"/>
    <property type="match status" value="1"/>
</dbReference>
<dbReference type="SUPFAM" id="SSF48452">
    <property type="entry name" value="TPR-like"/>
    <property type="match status" value="1"/>
</dbReference>
<dbReference type="InterPro" id="IPR011990">
    <property type="entry name" value="TPR-like_helical_dom_sf"/>
</dbReference>
<proteinExistence type="predicted"/>
<dbReference type="InterPro" id="IPR041662">
    <property type="entry name" value="SusD-like_2"/>
</dbReference>